<keyword evidence="5 7" id="KW-0472">Membrane</keyword>
<evidence type="ECO:0000256" key="6">
    <source>
        <dbReference type="ARBA" id="ARBA00023239"/>
    </source>
</evidence>
<dbReference type="InterPro" id="IPR050401">
    <property type="entry name" value="Cyclic_nucleotide_synthase"/>
</dbReference>
<keyword evidence="6" id="KW-0456">Lyase</keyword>
<evidence type="ECO:0000313" key="10">
    <source>
        <dbReference type="EMBL" id="CAD9827652.1"/>
    </source>
</evidence>
<evidence type="ECO:0000256" key="4">
    <source>
        <dbReference type="ARBA" id="ARBA00022989"/>
    </source>
</evidence>
<keyword evidence="3" id="KW-0547">Nucleotide-binding</keyword>
<comment type="subcellular location">
    <subcellularLocation>
        <location evidence="1">Membrane</location>
    </subcellularLocation>
</comment>
<name>A0A7S2UU20_9STRA</name>
<accession>A0A7S2UU20</accession>
<dbReference type="Pfam" id="PF00211">
    <property type="entry name" value="Guanylate_cyc"/>
    <property type="match status" value="1"/>
</dbReference>
<dbReference type="InterPro" id="IPR029787">
    <property type="entry name" value="Nucleotide_cyclase"/>
</dbReference>
<gene>
    <name evidence="10" type="ORF">ASEP1449_LOCUS19486</name>
</gene>
<evidence type="ECO:0000256" key="1">
    <source>
        <dbReference type="ARBA" id="ARBA00004370"/>
    </source>
</evidence>
<dbReference type="GO" id="GO:0001653">
    <property type="term" value="F:peptide receptor activity"/>
    <property type="evidence" value="ECO:0007669"/>
    <property type="project" value="TreeGrafter"/>
</dbReference>
<dbReference type="Gene3D" id="3.30.450.350">
    <property type="entry name" value="CHASE domain"/>
    <property type="match status" value="1"/>
</dbReference>
<evidence type="ECO:0000256" key="2">
    <source>
        <dbReference type="ARBA" id="ARBA00022692"/>
    </source>
</evidence>
<dbReference type="SMART" id="SM00044">
    <property type="entry name" value="CYCc"/>
    <property type="match status" value="1"/>
</dbReference>
<dbReference type="GO" id="GO:0000166">
    <property type="term" value="F:nucleotide binding"/>
    <property type="evidence" value="ECO:0007669"/>
    <property type="project" value="UniProtKB-KW"/>
</dbReference>
<dbReference type="Pfam" id="PF03924">
    <property type="entry name" value="CHASE"/>
    <property type="match status" value="1"/>
</dbReference>
<dbReference type="Gene3D" id="3.30.70.1230">
    <property type="entry name" value="Nucleotide cyclase"/>
    <property type="match status" value="1"/>
</dbReference>
<feature type="domain" description="Guanylate cyclase" evidence="8">
    <location>
        <begin position="531"/>
        <end position="658"/>
    </location>
</feature>
<dbReference type="GO" id="GO:0004383">
    <property type="term" value="F:guanylate cyclase activity"/>
    <property type="evidence" value="ECO:0007669"/>
    <property type="project" value="TreeGrafter"/>
</dbReference>
<dbReference type="InterPro" id="IPR006189">
    <property type="entry name" value="CHASE_dom"/>
</dbReference>
<dbReference type="CDD" id="cd07302">
    <property type="entry name" value="CHD"/>
    <property type="match status" value="1"/>
</dbReference>
<evidence type="ECO:0000256" key="7">
    <source>
        <dbReference type="SAM" id="Phobius"/>
    </source>
</evidence>
<dbReference type="GO" id="GO:0007168">
    <property type="term" value="P:receptor guanylyl cyclase signaling pathway"/>
    <property type="evidence" value="ECO:0007669"/>
    <property type="project" value="TreeGrafter"/>
</dbReference>
<evidence type="ECO:0000256" key="3">
    <source>
        <dbReference type="ARBA" id="ARBA00022741"/>
    </source>
</evidence>
<dbReference type="PANTHER" id="PTHR11920">
    <property type="entry name" value="GUANYLYL CYCLASE"/>
    <property type="match status" value="1"/>
</dbReference>
<dbReference type="PANTHER" id="PTHR11920:SF335">
    <property type="entry name" value="GUANYLATE CYCLASE"/>
    <property type="match status" value="1"/>
</dbReference>
<dbReference type="PROSITE" id="PS50839">
    <property type="entry name" value="CHASE"/>
    <property type="match status" value="1"/>
</dbReference>
<evidence type="ECO:0000259" key="8">
    <source>
        <dbReference type="PROSITE" id="PS50125"/>
    </source>
</evidence>
<feature type="transmembrane region" description="Helical" evidence="7">
    <location>
        <begin position="389"/>
        <end position="412"/>
    </location>
</feature>
<dbReference type="EMBL" id="HBHQ01028723">
    <property type="protein sequence ID" value="CAD9827652.1"/>
    <property type="molecule type" value="Transcribed_RNA"/>
</dbReference>
<dbReference type="GO" id="GO:0005886">
    <property type="term" value="C:plasma membrane"/>
    <property type="evidence" value="ECO:0007669"/>
    <property type="project" value="TreeGrafter"/>
</dbReference>
<feature type="domain" description="CHASE" evidence="9">
    <location>
        <begin position="205"/>
        <end position="296"/>
    </location>
</feature>
<sequence length="721" mass="81006">MAAADKHTRDLEIKNKERVRILRILLVVTLVVAMVFVGGLTYRFMSAKERNDFESQYKDSVVKVAKEFHLTLDMKVLSASVFSNLYTSRFGDLVNTSTLASVWPNVTMPDFANQASGLLAMSKGRAISFNPIINNETRMSWETYAKEQATQIYNSSSQLVKRSCATCWIVADGIFTKGIVNDSFVNIYDPGYTSGSKKYPDTLVPIWQIAPQKTNEGGVMFNLHNEPKRQRALDDMMHYKVPTLTDILQLVQDEKLCPSSILFYPVFASFHNEATTNVVTGSISIVFSWDALLNKLLPDYIEGMICVLKSSSGQTFTYRIGGYEVEVLGEGDLHDPSYNNLEHRVDANITGTNSFVGIGLSEVDNFITFQLLIYPSKELESAYKSSCPVIYTVIVIVIFLFTIALFLLYDYLVQFRQRFTARASRESNQIVESLYPSQFRDRIFHFHTQRKNSIPPMEERIQLVADNTNGNNDDDKNKRKRRNSGMSTFKSRFFNATKKYGIDSPDFDVGANMKPGVPAEAPIADFFPNVSVAFADLAGFTAWATTQAPNDVFLFLEALYWEFDQVAEFFGVFKVCAVGDCYLAATGLPEPMADHAKVITEFSIECLKKMEVVRERIPNNLQLRIGIHSGPVTAGILRGRKSRFELYGDTINTASRMESTGAPTRIQVSKNTANELMICGVEDWLLPREGLVSAKGKGNVQTYWIVPEEPINVTIGTRDSF</sequence>
<evidence type="ECO:0008006" key="11">
    <source>
        <dbReference type="Google" id="ProtNLM"/>
    </source>
</evidence>
<organism evidence="10">
    <name type="scientific">Attheya septentrionalis</name>
    <dbReference type="NCBI Taxonomy" id="420275"/>
    <lineage>
        <taxon>Eukaryota</taxon>
        <taxon>Sar</taxon>
        <taxon>Stramenopiles</taxon>
        <taxon>Ochrophyta</taxon>
        <taxon>Bacillariophyta</taxon>
        <taxon>Coscinodiscophyceae</taxon>
        <taxon>Chaetocerotophycidae</taxon>
        <taxon>Chaetocerotales</taxon>
        <taxon>Attheyaceae</taxon>
        <taxon>Attheya</taxon>
    </lineage>
</organism>
<dbReference type="SUPFAM" id="SSF55073">
    <property type="entry name" value="Nucleotide cyclase"/>
    <property type="match status" value="1"/>
</dbReference>
<feature type="transmembrane region" description="Helical" evidence="7">
    <location>
        <begin position="21"/>
        <end position="45"/>
    </location>
</feature>
<protein>
    <recommendedName>
        <fullName evidence="11">Guanylate cyclase domain-containing protein</fullName>
    </recommendedName>
</protein>
<keyword evidence="4 7" id="KW-1133">Transmembrane helix</keyword>
<dbReference type="PROSITE" id="PS50125">
    <property type="entry name" value="GUANYLATE_CYCLASE_2"/>
    <property type="match status" value="1"/>
</dbReference>
<dbReference type="AlphaFoldDB" id="A0A7S2UU20"/>
<evidence type="ECO:0000259" key="9">
    <source>
        <dbReference type="PROSITE" id="PS50839"/>
    </source>
</evidence>
<dbReference type="InterPro" id="IPR042240">
    <property type="entry name" value="CHASE_sf"/>
</dbReference>
<dbReference type="GO" id="GO:0004016">
    <property type="term" value="F:adenylate cyclase activity"/>
    <property type="evidence" value="ECO:0007669"/>
    <property type="project" value="TreeGrafter"/>
</dbReference>
<dbReference type="InterPro" id="IPR001054">
    <property type="entry name" value="A/G_cyclase"/>
</dbReference>
<proteinExistence type="predicted"/>
<keyword evidence="2 7" id="KW-0812">Transmembrane</keyword>
<reference evidence="10" key="1">
    <citation type="submission" date="2021-01" db="EMBL/GenBank/DDBJ databases">
        <authorList>
            <person name="Corre E."/>
            <person name="Pelletier E."/>
            <person name="Niang G."/>
            <person name="Scheremetjew M."/>
            <person name="Finn R."/>
            <person name="Kale V."/>
            <person name="Holt S."/>
            <person name="Cochrane G."/>
            <person name="Meng A."/>
            <person name="Brown T."/>
            <person name="Cohen L."/>
        </authorList>
    </citation>
    <scope>NUCLEOTIDE SEQUENCE</scope>
    <source>
        <strain evidence="10">CCMP2084</strain>
    </source>
</reference>
<evidence type="ECO:0000256" key="5">
    <source>
        <dbReference type="ARBA" id="ARBA00023136"/>
    </source>
</evidence>
<dbReference type="GO" id="GO:0035556">
    <property type="term" value="P:intracellular signal transduction"/>
    <property type="evidence" value="ECO:0007669"/>
    <property type="project" value="InterPro"/>
</dbReference>